<sequence length="658" mass="73008">MADVNDASVQSAQYDFIVVGSGAGGGTVAARLAEAGYSVLVLEAGGDPRKSHGGDPYYPNENRLPDDYDVPVLHAFASENTGMRWDFFVRHYSDQAVQTSDPKYVPVYPPPNGRPVDGILYPRAGTLGGCTAHNAQIVVYPNNEDWQFIADLTGDISWKPEAMRRLFRKLENCHYRWFYRLLYWLSLGLINPSGHGFRGWLHTQKAIPLQALGDKPLIQGLLDCAKAVLLRDPNPDQGFEWLLEGEGDPNDVRLVDADAFGLRYVPLSNRNHARTGTRERLLEVAEKHPDRLHIELDALVTRVLFDESTPLDGPLGGEPRAIGVEYEKGEKLYAASFAQGTGGEKRAVYARHEVILSGGAFNTPQLLMLSGIGPRETLEKFNIPVRIDSPGVGRNLQDRYEVGVVNEMTTDWEVLKGAKFAAGDPQYQQWKEKREGVYTTNGAVLAVTKRSAPERPMPDLFCFGLLGEFRGYYPGYSSLFPEHLNMLTWAVLKAHTLNRGGEVTLRSANPRDTPYINFHYFEEGTDKSGQDLDSVVEGIRFVRAVTKKLYDQGIAKQELLPGPAIQTDEELKHFVRTHAWGHHASCTCAIGSATGGGVLSSDFRVHGVKGLRVVDASVFPRIPGYFIVSAVYMIGEKAAEVIIDQTRCQQNRRHQARA</sequence>
<dbReference type="PANTHER" id="PTHR11552">
    <property type="entry name" value="GLUCOSE-METHANOL-CHOLINE GMC OXIDOREDUCTASE"/>
    <property type="match status" value="1"/>
</dbReference>
<keyword evidence="5" id="KW-1185">Reference proteome</keyword>
<comment type="caution">
    <text evidence="4">The sequence shown here is derived from an EMBL/GenBank/DDBJ whole genome shotgun (WGS) entry which is preliminary data.</text>
</comment>
<dbReference type="PANTHER" id="PTHR11552:SF213">
    <property type="entry name" value="DEHYDROGENASE, PUTATIVE-RELATED"/>
    <property type="match status" value="1"/>
</dbReference>
<dbReference type="Pfam" id="PF13450">
    <property type="entry name" value="NAD_binding_8"/>
    <property type="match status" value="1"/>
</dbReference>
<dbReference type="SUPFAM" id="SSF51905">
    <property type="entry name" value="FAD/NAD(P)-binding domain"/>
    <property type="match status" value="1"/>
</dbReference>
<dbReference type="EMBL" id="VITO01000006">
    <property type="protein sequence ID" value="TWB27573.1"/>
    <property type="molecule type" value="Genomic_DNA"/>
</dbReference>
<reference evidence="4 5" key="1">
    <citation type="submission" date="2019-06" db="EMBL/GenBank/DDBJ databases">
        <title>Genomic Encyclopedia of Type Strains, Phase IV (KMG-V): Genome sequencing to study the core and pangenomes of soil and plant-associated prokaryotes.</title>
        <authorList>
            <person name="Whitman W."/>
        </authorList>
    </citation>
    <scope>NUCLEOTIDE SEQUENCE [LARGE SCALE GENOMIC DNA]</scope>
    <source>
        <strain evidence="4 5">BR 11865</strain>
    </source>
</reference>
<name>A0A560G107_9PROT</name>
<keyword evidence="2" id="KW-0285">Flavoprotein</keyword>
<dbReference type="Gene3D" id="3.50.50.60">
    <property type="entry name" value="FAD/NAD(P)-binding domain"/>
    <property type="match status" value="1"/>
</dbReference>
<dbReference type="Gene3D" id="3.30.560.10">
    <property type="entry name" value="Glucose Oxidase, domain 3"/>
    <property type="match status" value="1"/>
</dbReference>
<keyword evidence="2" id="KW-0274">FAD</keyword>
<dbReference type="PROSITE" id="PS00624">
    <property type="entry name" value="GMC_OXRED_2"/>
    <property type="match status" value="1"/>
</dbReference>
<dbReference type="RefSeq" id="WP_145616713.1">
    <property type="nucleotide sequence ID" value="NZ_JAYNFR010000001.1"/>
</dbReference>
<evidence type="ECO:0000259" key="3">
    <source>
        <dbReference type="PROSITE" id="PS00624"/>
    </source>
</evidence>
<dbReference type="SUPFAM" id="SSF54373">
    <property type="entry name" value="FAD-linked reductases, C-terminal domain"/>
    <property type="match status" value="1"/>
</dbReference>
<dbReference type="InterPro" id="IPR012132">
    <property type="entry name" value="GMC_OxRdtase"/>
</dbReference>
<comment type="cofactor">
    <cofactor evidence="2">
        <name>FAD</name>
        <dbReference type="ChEBI" id="CHEBI:57692"/>
    </cofactor>
</comment>
<protein>
    <submittedName>
        <fullName evidence="4">Choline dehydrogenase-like flavoprotein</fullName>
    </submittedName>
</protein>
<dbReference type="InterPro" id="IPR000172">
    <property type="entry name" value="GMC_OxRdtase_N"/>
</dbReference>
<dbReference type="GO" id="GO:0050660">
    <property type="term" value="F:flavin adenine dinucleotide binding"/>
    <property type="evidence" value="ECO:0007669"/>
    <property type="project" value="InterPro"/>
</dbReference>
<comment type="similarity">
    <text evidence="1">Belongs to the GMC oxidoreductase family.</text>
</comment>
<gene>
    <name evidence="4" type="ORF">FBZ88_10632</name>
</gene>
<organism evidence="4 5">
    <name type="scientific">Nitrospirillum amazonense</name>
    <dbReference type="NCBI Taxonomy" id="28077"/>
    <lineage>
        <taxon>Bacteria</taxon>
        <taxon>Pseudomonadati</taxon>
        <taxon>Pseudomonadota</taxon>
        <taxon>Alphaproteobacteria</taxon>
        <taxon>Rhodospirillales</taxon>
        <taxon>Azospirillaceae</taxon>
        <taxon>Nitrospirillum</taxon>
    </lineage>
</organism>
<dbReference type="InterPro" id="IPR036188">
    <property type="entry name" value="FAD/NAD-bd_sf"/>
</dbReference>
<dbReference type="AlphaFoldDB" id="A0A560G107"/>
<dbReference type="GO" id="GO:0016614">
    <property type="term" value="F:oxidoreductase activity, acting on CH-OH group of donors"/>
    <property type="evidence" value="ECO:0007669"/>
    <property type="project" value="InterPro"/>
</dbReference>
<feature type="domain" description="Glucose-methanol-choline oxidoreductase N-terminal" evidence="3">
    <location>
        <begin position="359"/>
        <end position="373"/>
    </location>
</feature>
<accession>A0A560G107</accession>
<evidence type="ECO:0000256" key="2">
    <source>
        <dbReference type="PIRSR" id="PIRSR000137-2"/>
    </source>
</evidence>
<evidence type="ECO:0000256" key="1">
    <source>
        <dbReference type="ARBA" id="ARBA00010790"/>
    </source>
</evidence>
<dbReference type="Proteomes" id="UP000316545">
    <property type="component" value="Unassembled WGS sequence"/>
</dbReference>
<evidence type="ECO:0000313" key="4">
    <source>
        <dbReference type="EMBL" id="TWB27573.1"/>
    </source>
</evidence>
<proteinExistence type="inferred from homology"/>
<evidence type="ECO:0000313" key="5">
    <source>
        <dbReference type="Proteomes" id="UP000316545"/>
    </source>
</evidence>
<dbReference type="Pfam" id="PF00732">
    <property type="entry name" value="GMC_oxred_N"/>
    <property type="match status" value="1"/>
</dbReference>
<dbReference type="InterPro" id="IPR007867">
    <property type="entry name" value="GMC_OxRtase_C"/>
</dbReference>
<feature type="binding site" evidence="2">
    <location>
        <position position="300"/>
    </location>
    <ligand>
        <name>FAD</name>
        <dbReference type="ChEBI" id="CHEBI:57692"/>
    </ligand>
</feature>
<dbReference type="PIRSF" id="PIRSF000137">
    <property type="entry name" value="Alcohol_oxidase"/>
    <property type="match status" value="1"/>
</dbReference>
<dbReference type="Pfam" id="PF05199">
    <property type="entry name" value="GMC_oxred_C"/>
    <property type="match status" value="1"/>
</dbReference>